<gene>
    <name evidence="2" type="ORF">HA052_21580</name>
</gene>
<dbReference type="RefSeq" id="WP_166453535.1">
    <property type="nucleotide sequence ID" value="NZ_JAAOMA010000042.1"/>
</dbReference>
<proteinExistence type="predicted"/>
<feature type="chain" id="PRO_5046717696" evidence="1">
    <location>
        <begin position="23"/>
        <end position="301"/>
    </location>
</feature>
<keyword evidence="3" id="KW-1185">Reference proteome</keyword>
<reference evidence="2 3" key="1">
    <citation type="submission" date="2020-03" db="EMBL/GenBank/DDBJ databases">
        <title>Draft genome sequence of environmentally isolated cultures.</title>
        <authorList>
            <person name="Wilson H.S."/>
            <person name="De Leon M.E."/>
        </authorList>
    </citation>
    <scope>NUCLEOTIDE SEQUENCE [LARGE SCALE GENOMIC DNA]</scope>
    <source>
        <strain evidence="2 3">HSC-31F16</strain>
    </source>
</reference>
<dbReference type="EMBL" id="JAAOMA010000042">
    <property type="protein sequence ID" value="NHR07785.1"/>
    <property type="molecule type" value="Genomic_DNA"/>
</dbReference>
<comment type="caution">
    <text evidence="2">The sequence shown here is derived from an EMBL/GenBank/DDBJ whole genome shotgun (WGS) entry which is preliminary data.</text>
</comment>
<keyword evidence="1" id="KW-0732">Signal</keyword>
<organism evidence="2 3">
    <name type="scientific">Chromobacterium fluminis</name>
    <dbReference type="NCBI Taxonomy" id="3044269"/>
    <lineage>
        <taxon>Bacteria</taxon>
        <taxon>Pseudomonadati</taxon>
        <taxon>Pseudomonadota</taxon>
        <taxon>Betaproteobacteria</taxon>
        <taxon>Neisseriales</taxon>
        <taxon>Chromobacteriaceae</taxon>
        <taxon>Chromobacterium</taxon>
    </lineage>
</organism>
<evidence type="ECO:0000313" key="3">
    <source>
        <dbReference type="Proteomes" id="UP001515641"/>
    </source>
</evidence>
<sequence>MKCLWLQSILLTSLLVPSLAIKAGPIEFNTPEVYILVIRPIDSWSSDKSRNEDSIETIKEKLVAFKFADSSGQIRDGGPTSIFSSRESITDPVAKSVDAKLLALGADYTNKSINFTFFHPPYSLAPSEMNSFIEAEKKLFQATVIHNGNPAGAEASTGRRKILGGILSTGLTLLSMGKLGVNTGSALTLGTGLSADIEQATRTFGKALAPIPLPNVDFSNFREVEVRKVTTGDQLRIGQVVIAYRNEKSKEIEETALSKAIVMTFGIDDSIENIEASRRADFSLRQSIWDQCVREEKCNKE</sequence>
<dbReference type="Proteomes" id="UP001515641">
    <property type="component" value="Unassembled WGS sequence"/>
</dbReference>
<accession>A0ABX0LH64</accession>
<evidence type="ECO:0000313" key="2">
    <source>
        <dbReference type="EMBL" id="NHR07785.1"/>
    </source>
</evidence>
<feature type="signal peptide" evidence="1">
    <location>
        <begin position="1"/>
        <end position="22"/>
    </location>
</feature>
<protein>
    <submittedName>
        <fullName evidence="2">Uncharacterized protein</fullName>
    </submittedName>
</protein>
<evidence type="ECO:0000256" key="1">
    <source>
        <dbReference type="SAM" id="SignalP"/>
    </source>
</evidence>
<name>A0ABX0LH64_9NEIS</name>